<accession>A0A1X6ZKV2</accession>
<sequence>MSHLWGLAAVPGQSAFEVGRTALLTQSDHYIFFRNWCIVEVGGAVAGALNCYVIPEASAASTDAPEALRPLDELKALIPGCYYIAMVALYPTAQGQGLGKIVLEEAAASARAAGCSEMALLVGSANTRARNLYQAFGFSDRATRPFVPFPGSDLPGDWILMHKSLS</sequence>
<keyword evidence="5" id="KW-1185">Reference proteome</keyword>
<dbReference type="InterPro" id="IPR000182">
    <property type="entry name" value="GNAT_dom"/>
</dbReference>
<dbReference type="PANTHER" id="PTHR43072">
    <property type="entry name" value="N-ACETYLTRANSFERASE"/>
    <property type="match status" value="1"/>
</dbReference>
<proteinExistence type="predicted"/>
<evidence type="ECO:0000313" key="5">
    <source>
        <dbReference type="Proteomes" id="UP000193963"/>
    </source>
</evidence>
<organism evidence="4 5">
    <name type="scientific">Pseudooceanicola marinus</name>
    <dbReference type="NCBI Taxonomy" id="396013"/>
    <lineage>
        <taxon>Bacteria</taxon>
        <taxon>Pseudomonadati</taxon>
        <taxon>Pseudomonadota</taxon>
        <taxon>Alphaproteobacteria</taxon>
        <taxon>Rhodobacterales</taxon>
        <taxon>Paracoccaceae</taxon>
        <taxon>Pseudooceanicola</taxon>
    </lineage>
</organism>
<evidence type="ECO:0000313" key="4">
    <source>
        <dbReference type="EMBL" id="SLN54085.1"/>
    </source>
</evidence>
<evidence type="ECO:0000256" key="1">
    <source>
        <dbReference type="ARBA" id="ARBA00022679"/>
    </source>
</evidence>
<dbReference type="Pfam" id="PF00583">
    <property type="entry name" value="Acetyltransf_1"/>
    <property type="match status" value="1"/>
</dbReference>
<dbReference type="Proteomes" id="UP000193963">
    <property type="component" value="Unassembled WGS sequence"/>
</dbReference>
<name>A0A1X6ZKV2_9RHOB</name>
<dbReference type="EC" id="2.3.1.189" evidence="4"/>
<dbReference type="PANTHER" id="PTHR43072:SF51">
    <property type="entry name" value="ABC SUPERFAMILY TRANSPORT PROTEIN"/>
    <property type="match status" value="1"/>
</dbReference>
<dbReference type="GO" id="GO:0035447">
    <property type="term" value="F:mycothiol synthase activity"/>
    <property type="evidence" value="ECO:0007669"/>
    <property type="project" value="UniProtKB-EC"/>
</dbReference>
<dbReference type="AlphaFoldDB" id="A0A1X6ZKV2"/>
<dbReference type="InterPro" id="IPR016181">
    <property type="entry name" value="Acyl_CoA_acyltransferase"/>
</dbReference>
<evidence type="ECO:0000256" key="2">
    <source>
        <dbReference type="ARBA" id="ARBA00023315"/>
    </source>
</evidence>
<protein>
    <submittedName>
        <fullName evidence="4">Mycothiol acetyltransferase</fullName>
        <ecNumber evidence="4">2.3.1.189</ecNumber>
    </submittedName>
</protein>
<keyword evidence="1 4" id="KW-0808">Transferase</keyword>
<dbReference type="CDD" id="cd04301">
    <property type="entry name" value="NAT_SF"/>
    <property type="match status" value="1"/>
</dbReference>
<dbReference type="EMBL" id="FWFN01000005">
    <property type="protein sequence ID" value="SLN54085.1"/>
    <property type="molecule type" value="Genomic_DNA"/>
</dbReference>
<gene>
    <name evidence="4" type="primary">mshD</name>
    <name evidence="4" type="ORF">PSM7751_02619</name>
</gene>
<evidence type="ECO:0000259" key="3">
    <source>
        <dbReference type="PROSITE" id="PS51186"/>
    </source>
</evidence>
<dbReference type="SUPFAM" id="SSF55729">
    <property type="entry name" value="Acyl-CoA N-acyltransferases (Nat)"/>
    <property type="match status" value="1"/>
</dbReference>
<dbReference type="Gene3D" id="3.40.630.30">
    <property type="match status" value="1"/>
</dbReference>
<reference evidence="4 5" key="1">
    <citation type="submission" date="2017-03" db="EMBL/GenBank/DDBJ databases">
        <authorList>
            <person name="Afonso C.L."/>
            <person name="Miller P.J."/>
            <person name="Scott M.A."/>
            <person name="Spackman E."/>
            <person name="Goraichik I."/>
            <person name="Dimitrov K.M."/>
            <person name="Suarez D.L."/>
            <person name="Swayne D.E."/>
        </authorList>
    </citation>
    <scope>NUCLEOTIDE SEQUENCE [LARGE SCALE GENOMIC DNA]</scope>
    <source>
        <strain evidence="4 5">CECT 7751</strain>
    </source>
</reference>
<keyword evidence="2 4" id="KW-0012">Acyltransferase</keyword>
<dbReference type="PROSITE" id="PS51186">
    <property type="entry name" value="GNAT"/>
    <property type="match status" value="1"/>
</dbReference>
<feature type="domain" description="N-acetyltransferase" evidence="3">
    <location>
        <begin position="1"/>
        <end position="166"/>
    </location>
</feature>